<dbReference type="OrthoDB" id="118550at2759"/>
<dbReference type="GO" id="GO:0006368">
    <property type="term" value="P:transcription elongation by RNA polymerase II"/>
    <property type="evidence" value="ECO:0007669"/>
    <property type="project" value="EnsemblFungi"/>
</dbReference>
<dbReference type="Gene3D" id="1.10.10.10">
    <property type="entry name" value="Winged helix-like DNA-binding domain superfamily/Winged helix DNA-binding domain"/>
    <property type="match status" value="1"/>
</dbReference>
<dbReference type="GO" id="GO:0016514">
    <property type="term" value="C:SWI/SNF complex"/>
    <property type="evidence" value="ECO:0007669"/>
    <property type="project" value="TreeGrafter"/>
</dbReference>
<evidence type="ECO:0000259" key="8">
    <source>
        <dbReference type="PROSITE" id="PS51293"/>
    </source>
</evidence>
<dbReference type="FunFam" id="1.10.10.10:FF:000020">
    <property type="entry name" value="SWI/SNF complex subunit SMARCC2 isoform c"/>
    <property type="match status" value="1"/>
</dbReference>
<dbReference type="InterPro" id="IPR001005">
    <property type="entry name" value="SANT/Myb"/>
</dbReference>
<dbReference type="GO" id="GO:0003677">
    <property type="term" value="F:DNA binding"/>
    <property type="evidence" value="ECO:0007669"/>
    <property type="project" value="UniProtKB-KW"/>
</dbReference>
<keyword evidence="4" id="KW-0539">Nucleus</keyword>
<evidence type="ECO:0000256" key="1">
    <source>
        <dbReference type="ARBA" id="ARBA00023015"/>
    </source>
</evidence>
<feature type="domain" description="Myb-like" evidence="6">
    <location>
        <begin position="355"/>
        <end position="398"/>
    </location>
</feature>
<dbReference type="RefSeq" id="XP_018983692.1">
    <property type="nucleotide sequence ID" value="XM_019131939.1"/>
</dbReference>
<dbReference type="Proteomes" id="UP000094336">
    <property type="component" value="Unassembled WGS sequence"/>
</dbReference>
<feature type="region of interest" description="Disordered" evidence="5">
    <location>
        <begin position="1"/>
        <end position="98"/>
    </location>
</feature>
<evidence type="ECO:0000313" key="11">
    <source>
        <dbReference type="Proteomes" id="UP000094336"/>
    </source>
</evidence>
<evidence type="ECO:0000256" key="4">
    <source>
        <dbReference type="ARBA" id="ARBA00023242"/>
    </source>
</evidence>
<feature type="compositionally biased region" description="Acidic residues" evidence="5">
    <location>
        <begin position="62"/>
        <end position="71"/>
    </location>
</feature>
<dbReference type="PANTHER" id="PTHR12802">
    <property type="entry name" value="SWI/SNF COMPLEX-RELATED"/>
    <property type="match status" value="1"/>
</dbReference>
<keyword evidence="1" id="KW-0805">Transcription regulation</keyword>
<dbReference type="GO" id="GO:0016586">
    <property type="term" value="C:RSC-type complex"/>
    <property type="evidence" value="ECO:0007669"/>
    <property type="project" value="EnsemblFungi"/>
</dbReference>
<dbReference type="GO" id="GO:0006337">
    <property type="term" value="P:nucleosome disassembly"/>
    <property type="evidence" value="ECO:0007669"/>
    <property type="project" value="EnsemblFungi"/>
</dbReference>
<dbReference type="FunFam" id="1.10.10.60:FF:000014">
    <property type="entry name" value="SWI/SNF complex subunit SMARCC2 isoform C"/>
    <property type="match status" value="1"/>
</dbReference>
<feature type="compositionally biased region" description="Basic and acidic residues" evidence="5">
    <location>
        <begin position="72"/>
        <end position="88"/>
    </location>
</feature>
<protein>
    <recommendedName>
        <fullName evidence="12">SWIRM domain-containing protein</fullName>
    </recommendedName>
</protein>
<dbReference type="InterPro" id="IPR017930">
    <property type="entry name" value="Myb_dom"/>
</dbReference>
<dbReference type="EMBL" id="KV454435">
    <property type="protein sequence ID" value="ODQ78364.1"/>
    <property type="molecule type" value="Genomic_DNA"/>
</dbReference>
<reference evidence="11" key="1">
    <citation type="submission" date="2016-05" db="EMBL/GenBank/DDBJ databases">
        <title>Comparative genomics of biotechnologically important yeasts.</title>
        <authorList>
            <consortium name="DOE Joint Genome Institute"/>
            <person name="Riley R."/>
            <person name="Haridas S."/>
            <person name="Wolfe K.H."/>
            <person name="Lopes M.R."/>
            <person name="Hittinger C.T."/>
            <person name="Goker M."/>
            <person name="Salamov A."/>
            <person name="Wisecaver J."/>
            <person name="Long T.M."/>
            <person name="Aerts A.L."/>
            <person name="Barry K."/>
            <person name="Choi C."/>
            <person name="Clum A."/>
            <person name="Coughlan A.Y."/>
            <person name="Deshpande S."/>
            <person name="Douglass A.P."/>
            <person name="Hanson S.J."/>
            <person name="Klenk H.-P."/>
            <person name="Labutti K."/>
            <person name="Lapidus A."/>
            <person name="Lindquist E."/>
            <person name="Lipzen A."/>
            <person name="Meier-Kolthoff J.P."/>
            <person name="Ohm R.A."/>
            <person name="Otillar R.P."/>
            <person name="Pangilinan J."/>
            <person name="Peng Y."/>
            <person name="Rokas A."/>
            <person name="Rosa C.A."/>
            <person name="Scheuner C."/>
            <person name="Sibirny A.A."/>
            <person name="Slot J.C."/>
            <person name="Stielow J.B."/>
            <person name="Sun H."/>
            <person name="Kurtzman C.P."/>
            <person name="Blackwell M."/>
            <person name="Grigoriev I.V."/>
            <person name="Jeffries T.W."/>
        </authorList>
    </citation>
    <scope>NUCLEOTIDE SEQUENCE [LARGE SCALE GENOMIC DNA]</scope>
    <source>
        <strain evidence="11">NRRL Y-12698</strain>
    </source>
</reference>
<feature type="domain" description="HTH myb-type" evidence="9">
    <location>
        <begin position="355"/>
        <end position="389"/>
    </location>
</feature>
<evidence type="ECO:0000259" key="7">
    <source>
        <dbReference type="PROSITE" id="PS50934"/>
    </source>
</evidence>
<proteinExistence type="predicted"/>
<accession>A0A1E3QLM1</accession>
<sequence>MADAPDATSNTTAPTQVAEGPAAEQNGTTDIANGTKTEEIAGTEKSLDLAENQDEDSRNEYSSDDGDDDRDQSDRSGSDREQSDHELPLDAEEETRKMEKRARQYLAKQTKPVVIPSYAAWFALDTVHEIEKRSLPEFFASESHYKNPVAYKEYRDFMINAYRLNPLEYLTVTASRRNLAGDVASIVRVHAFLEQWGLINYQIDPKTRPSLVGPQYTGHFQITLDTPQGLAPLLPEVKAEASTEFQASGFEAATEAKTSSPEADIPLNLELRRNIYDTTADAIALREEDHLRVLGNKSYVCYICGNDATEVRYHNLRSKNVVCLRCFAEGSFPANFTAADFVQLNVTQVQGSNASWTEQEVLLLLEGVEMFENDWSKIAGHIGTRSREQTVTKFIQLPIEDRYLHKNLSRSHFLKLLPQAAPVDTSQAVVQTLAFLAKSIDSDVAARAVSAARTKVDITTDEDITRAAKFALGKLVGEAVNSSADEVKTQTSVVAQIVELQTKKLEMKIQKLSLLEDHLLREKNALEQQKKLVVVDRLLLRKQALSVKQKLVAATEGYVHGEANEESLRLVEEAVSEATAPVRAVQLPKGKIQASVKKNADKTEVLEADLEPISIQQPNLYEFWSG</sequence>
<dbReference type="Gene3D" id="1.10.10.60">
    <property type="entry name" value="Homeodomain-like"/>
    <property type="match status" value="1"/>
</dbReference>
<feature type="domain" description="SWIRM" evidence="7">
    <location>
        <begin position="113"/>
        <end position="210"/>
    </location>
</feature>
<name>A0A1E3QLM1_9ASCO</name>
<dbReference type="GO" id="GO:0042393">
    <property type="term" value="F:histone binding"/>
    <property type="evidence" value="ECO:0007669"/>
    <property type="project" value="TreeGrafter"/>
</dbReference>
<evidence type="ECO:0000256" key="3">
    <source>
        <dbReference type="ARBA" id="ARBA00023163"/>
    </source>
</evidence>
<evidence type="ECO:0000256" key="2">
    <source>
        <dbReference type="ARBA" id="ARBA00023125"/>
    </source>
</evidence>
<dbReference type="SUPFAM" id="SSF46689">
    <property type="entry name" value="Homeodomain-like"/>
    <property type="match status" value="2"/>
</dbReference>
<evidence type="ECO:0000259" key="9">
    <source>
        <dbReference type="PROSITE" id="PS51294"/>
    </source>
</evidence>
<dbReference type="STRING" id="984486.A0A1E3QLM1"/>
<dbReference type="InterPro" id="IPR041984">
    <property type="entry name" value="Rsc8/Ssr1/Ssr2_ZZ"/>
</dbReference>
<dbReference type="CDD" id="cd02336">
    <property type="entry name" value="ZZ_RSC8"/>
    <property type="match status" value="1"/>
</dbReference>
<dbReference type="PROSITE" id="PS51294">
    <property type="entry name" value="HTH_MYB"/>
    <property type="match status" value="1"/>
</dbReference>
<evidence type="ECO:0000256" key="5">
    <source>
        <dbReference type="SAM" id="MobiDB-lite"/>
    </source>
</evidence>
<evidence type="ECO:0008006" key="12">
    <source>
        <dbReference type="Google" id="ProtNLM"/>
    </source>
</evidence>
<dbReference type="PROSITE" id="PS50090">
    <property type="entry name" value="MYB_LIKE"/>
    <property type="match status" value="1"/>
</dbReference>
<dbReference type="PROSITE" id="PS51293">
    <property type="entry name" value="SANT"/>
    <property type="match status" value="1"/>
</dbReference>
<feature type="compositionally biased region" description="Polar residues" evidence="5">
    <location>
        <begin position="25"/>
        <end position="35"/>
    </location>
</feature>
<dbReference type="SMART" id="SM00717">
    <property type="entry name" value="SANT"/>
    <property type="match status" value="1"/>
</dbReference>
<dbReference type="InterPro" id="IPR036388">
    <property type="entry name" value="WH-like_DNA-bd_sf"/>
</dbReference>
<feature type="domain" description="SANT" evidence="8">
    <location>
        <begin position="351"/>
        <end position="402"/>
    </location>
</feature>
<dbReference type="InterPro" id="IPR032451">
    <property type="entry name" value="SMARCC_C"/>
</dbReference>
<keyword evidence="11" id="KW-1185">Reference proteome</keyword>
<dbReference type="CDD" id="cd00167">
    <property type="entry name" value="SANT"/>
    <property type="match status" value="1"/>
</dbReference>
<dbReference type="PROSITE" id="PS50934">
    <property type="entry name" value="SWIRM"/>
    <property type="match status" value="1"/>
</dbReference>
<dbReference type="PANTHER" id="PTHR12802:SF150">
    <property type="entry name" value="CHROMATIN STRUCTURE-REMODELING COMPLEX PROTEIN RSC8"/>
    <property type="match status" value="1"/>
</dbReference>
<dbReference type="InterPro" id="IPR009057">
    <property type="entry name" value="Homeodomain-like_sf"/>
</dbReference>
<evidence type="ECO:0000259" key="6">
    <source>
        <dbReference type="PROSITE" id="PS50090"/>
    </source>
</evidence>
<dbReference type="InterPro" id="IPR007526">
    <property type="entry name" value="SWIRM"/>
</dbReference>
<gene>
    <name evidence="10" type="ORF">BABINDRAFT_39677</name>
</gene>
<dbReference type="Pfam" id="PF04433">
    <property type="entry name" value="SWIRM"/>
    <property type="match status" value="1"/>
</dbReference>
<dbReference type="AlphaFoldDB" id="A0A1E3QLM1"/>
<dbReference type="Pfam" id="PF00249">
    <property type="entry name" value="Myb_DNA-binding"/>
    <property type="match status" value="1"/>
</dbReference>
<dbReference type="GO" id="GO:0006303">
    <property type="term" value="P:double-strand break repair via nonhomologous end joining"/>
    <property type="evidence" value="ECO:0007669"/>
    <property type="project" value="EnsemblFungi"/>
</dbReference>
<keyword evidence="3" id="KW-0804">Transcription</keyword>
<organism evidence="10 11">
    <name type="scientific">Babjeviella inositovora NRRL Y-12698</name>
    <dbReference type="NCBI Taxonomy" id="984486"/>
    <lineage>
        <taxon>Eukaryota</taxon>
        <taxon>Fungi</taxon>
        <taxon>Dikarya</taxon>
        <taxon>Ascomycota</taxon>
        <taxon>Saccharomycotina</taxon>
        <taxon>Pichiomycetes</taxon>
        <taxon>Serinales incertae sedis</taxon>
        <taxon>Babjeviella</taxon>
    </lineage>
</organism>
<dbReference type="GO" id="GO:0045893">
    <property type="term" value="P:positive regulation of DNA-templated transcription"/>
    <property type="evidence" value="ECO:0007669"/>
    <property type="project" value="TreeGrafter"/>
</dbReference>
<dbReference type="InterPro" id="IPR017884">
    <property type="entry name" value="SANT_dom"/>
</dbReference>
<dbReference type="GeneID" id="30149792"/>
<evidence type="ECO:0000313" key="10">
    <source>
        <dbReference type="EMBL" id="ODQ78364.1"/>
    </source>
</evidence>
<keyword evidence="2" id="KW-0238">DNA-binding</keyword>
<dbReference type="Pfam" id="PF16495">
    <property type="entry name" value="SWIRM-assoc_1"/>
    <property type="match status" value="1"/>
</dbReference>